<keyword evidence="3" id="KW-1185">Reference proteome</keyword>
<reference evidence="2 3" key="1">
    <citation type="journal article" date="2004" name="Science">
        <title>The Ashbya gossypii genome as a tool for mapping the ancient Saccharomyces cerevisiae genome.</title>
        <authorList>
            <person name="Dietrich F.S."/>
            <person name="Voegeli S."/>
            <person name="Brachat S."/>
            <person name="Lerch A."/>
            <person name="Gates K."/>
            <person name="Steiner S."/>
            <person name="Mohr C."/>
            <person name="Pohlmann R."/>
            <person name="Luedi P."/>
            <person name="Choi S."/>
            <person name="Wing R.A."/>
            <person name="Flavier A."/>
            <person name="Gaffney T.D."/>
            <person name="Philippsen P."/>
        </authorList>
    </citation>
    <scope>NUCLEOTIDE SEQUENCE [LARGE SCALE GENOMIC DNA]</scope>
    <source>
        <strain evidence="3">ATCC 10895 / CBS 109.51 / FGSC 9923 / NRRL Y-1056</strain>
    </source>
</reference>
<dbReference type="GeneID" id="4622086"/>
<dbReference type="OrthoDB" id="2507795at2759"/>
<reference evidence="3" key="2">
    <citation type="journal article" date="2013" name="G3 (Bethesda)">
        <title>Genomes of Ashbya fungi isolated from insects reveal four mating-type loci, numerous translocations, lack of transposons, and distinct gene duplications.</title>
        <authorList>
            <person name="Dietrich F.S."/>
            <person name="Voegeli S."/>
            <person name="Kuo S."/>
            <person name="Philippsen P."/>
        </authorList>
    </citation>
    <scope>GENOME REANNOTATION</scope>
    <source>
        <strain evidence="3">ATCC 10895 / CBS 109.51 / FGSC 9923 / NRRL Y-1056</strain>
    </source>
</reference>
<proteinExistence type="predicted"/>
<dbReference type="EMBL" id="AE016819">
    <property type="protein sequence ID" value="AAS53647.2"/>
    <property type="molecule type" value="Genomic_DNA"/>
</dbReference>
<dbReference type="Proteomes" id="UP000000591">
    <property type="component" value="Chromosome VI"/>
</dbReference>
<dbReference type="RefSeq" id="NP_985823.2">
    <property type="nucleotide sequence ID" value="NM_211178.2"/>
</dbReference>
<feature type="compositionally biased region" description="Acidic residues" evidence="1">
    <location>
        <begin position="254"/>
        <end position="263"/>
    </location>
</feature>
<dbReference type="InterPro" id="IPR018822">
    <property type="entry name" value="UPF0646"/>
</dbReference>
<gene>
    <name evidence="2" type="ORF">AGOS_AFR276C</name>
</gene>
<evidence type="ECO:0000313" key="3">
    <source>
        <dbReference type="Proteomes" id="UP000000591"/>
    </source>
</evidence>
<dbReference type="eggNOG" id="ENOG502RZ15">
    <property type="taxonomic scope" value="Eukaryota"/>
</dbReference>
<dbReference type="InParanoid" id="Q753N6"/>
<feature type="region of interest" description="Disordered" evidence="1">
    <location>
        <begin position="1"/>
        <end position="21"/>
    </location>
</feature>
<dbReference type="FunCoup" id="Q753N6">
    <property type="interactions" value="48"/>
</dbReference>
<dbReference type="HOGENOM" id="CLU_065860_0_0_1"/>
<accession>Q753N6</accession>
<feature type="region of interest" description="Disordered" evidence="1">
    <location>
        <begin position="248"/>
        <end position="269"/>
    </location>
</feature>
<evidence type="ECO:0000313" key="2">
    <source>
        <dbReference type="EMBL" id="AAS53647.2"/>
    </source>
</evidence>
<dbReference type="Pfam" id="PF10336">
    <property type="entry name" value="DUF2420"/>
    <property type="match status" value="1"/>
</dbReference>
<protein>
    <submittedName>
        <fullName evidence="2">AFR276Cp</fullName>
    </submittedName>
</protein>
<name>Q753N6_EREGS</name>
<sequence>MSENTVPRAEDDVLGGSDQEYDRLSENQLDVEIQDMDRADISLWGDESKSGSAAPSDTAVHEVAKQLLFLSAPLITVSFKDTTFTLFPLDNNTAGGPQAASARGHMLADGGHMHKSFSELIAAIRAFLEREYGRLELATKELLLTFPDLDLCITEDNTYSKNISMNDIASIFNILRENSLERDEPNIPDHLHIVLTLCPRFVAKYNDLVELVDSHASFSHVRGFSNDRQHPLVIDGNEPVPERYSEVVLKSSPTEDDSDELLEIIDGPA</sequence>
<evidence type="ECO:0000256" key="1">
    <source>
        <dbReference type="SAM" id="MobiDB-lite"/>
    </source>
</evidence>
<dbReference type="STRING" id="284811.Q753N6"/>
<dbReference type="AlphaFoldDB" id="Q753N6"/>
<dbReference type="KEGG" id="ago:AGOS_AFR276C"/>
<organism evidence="2 3">
    <name type="scientific">Eremothecium gossypii (strain ATCC 10895 / CBS 109.51 / FGSC 9923 / NRRL Y-1056)</name>
    <name type="common">Yeast</name>
    <name type="synonym">Ashbya gossypii</name>
    <dbReference type="NCBI Taxonomy" id="284811"/>
    <lineage>
        <taxon>Eukaryota</taxon>
        <taxon>Fungi</taxon>
        <taxon>Dikarya</taxon>
        <taxon>Ascomycota</taxon>
        <taxon>Saccharomycotina</taxon>
        <taxon>Saccharomycetes</taxon>
        <taxon>Saccharomycetales</taxon>
        <taxon>Saccharomycetaceae</taxon>
        <taxon>Eremothecium</taxon>
    </lineage>
</organism>